<keyword evidence="2" id="KW-1185">Reference proteome</keyword>
<reference evidence="1 2" key="1">
    <citation type="submission" date="2024-09" db="EMBL/GenBank/DDBJ databases">
        <authorList>
            <person name="Sun Q."/>
            <person name="Mori K."/>
        </authorList>
    </citation>
    <scope>NUCLEOTIDE SEQUENCE [LARGE SCALE GENOMIC DNA]</scope>
    <source>
        <strain evidence="1 2">CCM 7765</strain>
    </source>
</reference>
<dbReference type="Proteomes" id="UP001589774">
    <property type="component" value="Unassembled WGS sequence"/>
</dbReference>
<dbReference type="EMBL" id="JBHLWO010000002">
    <property type="protein sequence ID" value="MFC0320925.1"/>
    <property type="molecule type" value="Genomic_DNA"/>
</dbReference>
<organism evidence="1 2">
    <name type="scientific">Olivibacter oleidegradans</name>
    <dbReference type="NCBI Taxonomy" id="760123"/>
    <lineage>
        <taxon>Bacteria</taxon>
        <taxon>Pseudomonadati</taxon>
        <taxon>Bacteroidota</taxon>
        <taxon>Sphingobacteriia</taxon>
        <taxon>Sphingobacteriales</taxon>
        <taxon>Sphingobacteriaceae</taxon>
        <taxon>Olivibacter</taxon>
    </lineage>
</organism>
<proteinExistence type="predicted"/>
<evidence type="ECO:0000313" key="2">
    <source>
        <dbReference type="Proteomes" id="UP001589774"/>
    </source>
</evidence>
<gene>
    <name evidence="1" type="ORF">ACFFI0_21550</name>
</gene>
<protein>
    <submittedName>
        <fullName evidence="1">Uncharacterized protein</fullName>
    </submittedName>
</protein>
<dbReference type="RefSeq" id="WP_130856502.1">
    <property type="nucleotide sequence ID" value="NZ_JBHLWO010000002.1"/>
</dbReference>
<comment type="caution">
    <text evidence="1">The sequence shown here is derived from an EMBL/GenBank/DDBJ whole genome shotgun (WGS) entry which is preliminary data.</text>
</comment>
<sequence>MMDARIEKALTAALSAFDKINGTNEVFRTNLFAAFNSDESYMQKVDLLDECFDAYPSYEDLREIAFDLLLMNFFAADVEKLEEDYLESEEWEDIEEQTIDRGTELLNLLLYLRECIDEEIEPELSDFLKEFLLVDEDEFQDEHRIYEPMIANQILVESNYKEISRVAANLGEEQELAGLFYPIMSFFAEQNPSESQFTEYLRASGDPSMDAAVYALIVAYNKN</sequence>
<name>A0ABV6HPX4_9SPHI</name>
<evidence type="ECO:0000313" key="1">
    <source>
        <dbReference type="EMBL" id="MFC0320925.1"/>
    </source>
</evidence>
<accession>A0ABV6HPX4</accession>